<dbReference type="Proteomes" id="UP000028006">
    <property type="component" value="Unassembled WGS sequence"/>
</dbReference>
<sequence>MLFLPTLITAYTPLDVDSDLDTEVVDYKEDQGATASSSKQTYLNASERWRRAILKDSFDRLREELELEPHATYKMILYVAVHQIKLLTQDDTRLEAEKERLEAEKKKLRKDVENQG</sequence>
<keyword evidence="1" id="KW-0175">Coiled coil</keyword>
<dbReference type="PROSITE" id="PS50888">
    <property type="entry name" value="BHLH"/>
    <property type="match status" value="1"/>
</dbReference>
<dbReference type="GO" id="GO:0046983">
    <property type="term" value="F:protein dimerization activity"/>
    <property type="evidence" value="ECO:0007669"/>
    <property type="project" value="InterPro"/>
</dbReference>
<feature type="coiled-coil region" evidence="1">
    <location>
        <begin position="84"/>
        <end position="114"/>
    </location>
</feature>
<accession>A0A081N6U7</accession>
<name>A0A081N6U7_9GAMM</name>
<dbReference type="InterPro" id="IPR036638">
    <property type="entry name" value="HLH_DNA-bd_sf"/>
</dbReference>
<dbReference type="AlphaFoldDB" id="A0A081N6U7"/>
<evidence type="ECO:0000313" key="3">
    <source>
        <dbReference type="EMBL" id="KEQ14170.1"/>
    </source>
</evidence>
<dbReference type="InterPro" id="IPR011598">
    <property type="entry name" value="bHLH_dom"/>
</dbReference>
<dbReference type="Gene3D" id="4.10.280.10">
    <property type="entry name" value="Helix-loop-helix DNA-binding domain"/>
    <property type="match status" value="1"/>
</dbReference>
<protein>
    <recommendedName>
        <fullName evidence="2">BHLH domain-containing protein</fullName>
    </recommendedName>
</protein>
<comment type="caution">
    <text evidence="3">The sequence shown here is derived from an EMBL/GenBank/DDBJ whole genome shotgun (WGS) entry which is preliminary data.</text>
</comment>
<dbReference type="RefSeq" id="WP_034873911.1">
    <property type="nucleotide sequence ID" value="NZ_JOKG01000002.1"/>
</dbReference>
<gene>
    <name evidence="3" type="ORF">GZ77_06910</name>
</gene>
<feature type="domain" description="BHLH" evidence="2">
    <location>
        <begin position="38"/>
        <end position="87"/>
    </location>
</feature>
<evidence type="ECO:0000313" key="4">
    <source>
        <dbReference type="Proteomes" id="UP000028006"/>
    </source>
</evidence>
<dbReference type="EMBL" id="JOKG01000002">
    <property type="protein sequence ID" value="KEQ14170.1"/>
    <property type="molecule type" value="Genomic_DNA"/>
</dbReference>
<keyword evidence="4" id="KW-1185">Reference proteome</keyword>
<evidence type="ECO:0000256" key="1">
    <source>
        <dbReference type="SAM" id="Coils"/>
    </source>
</evidence>
<organism evidence="3 4">
    <name type="scientific">Endozoicomonas montiporae</name>
    <dbReference type="NCBI Taxonomy" id="1027273"/>
    <lineage>
        <taxon>Bacteria</taxon>
        <taxon>Pseudomonadati</taxon>
        <taxon>Pseudomonadota</taxon>
        <taxon>Gammaproteobacteria</taxon>
        <taxon>Oceanospirillales</taxon>
        <taxon>Endozoicomonadaceae</taxon>
        <taxon>Endozoicomonas</taxon>
    </lineage>
</organism>
<dbReference type="SUPFAM" id="SSF47459">
    <property type="entry name" value="HLH, helix-loop-helix DNA-binding domain"/>
    <property type="match status" value="1"/>
</dbReference>
<proteinExistence type="predicted"/>
<reference evidence="3 4" key="1">
    <citation type="submission" date="2014-06" db="EMBL/GenBank/DDBJ databases">
        <title>Whole Genome Sequences of Three Symbiotic Endozoicomonas Bacteria.</title>
        <authorList>
            <person name="Neave M.J."/>
            <person name="Apprill A."/>
            <person name="Voolstra C.R."/>
        </authorList>
    </citation>
    <scope>NUCLEOTIDE SEQUENCE [LARGE SCALE GENOMIC DNA]</scope>
    <source>
        <strain evidence="3 4">LMG 24815</strain>
    </source>
</reference>
<evidence type="ECO:0000259" key="2">
    <source>
        <dbReference type="PROSITE" id="PS50888"/>
    </source>
</evidence>